<evidence type="ECO:0000313" key="2">
    <source>
        <dbReference type="EMBL" id="SFU77068.1"/>
    </source>
</evidence>
<sequence>MKPVKLLIERFSHEEKQTIGNMFALTELNNVVKKLACLELPWLQNQPEVSCIPAKTYKVKRRWSKTFGDHFHITDVEGRTWILIHIGNYHTEIKGCVLVGLEHDYVNKDNIIDVKDSGKAMKWLLENMPEEFELEIVNL</sequence>
<proteinExistence type="predicted"/>
<accession>A0A1I7IVZ4</accession>
<dbReference type="Pfam" id="PF18925">
    <property type="entry name" value="DUF5675"/>
    <property type="match status" value="1"/>
</dbReference>
<gene>
    <name evidence="2" type="ORF">SAMN05216480_12312</name>
</gene>
<evidence type="ECO:0000259" key="1">
    <source>
        <dbReference type="Pfam" id="PF18925"/>
    </source>
</evidence>
<evidence type="ECO:0000313" key="3">
    <source>
        <dbReference type="Proteomes" id="UP000199138"/>
    </source>
</evidence>
<dbReference type="AlphaFoldDB" id="A0A1I7IVZ4"/>
<dbReference type="RefSeq" id="WP_093026553.1">
    <property type="nucleotide sequence ID" value="NZ_FPBK01000023.1"/>
</dbReference>
<organism evidence="2 3">
    <name type="scientific">Pustulibacterium marinum</name>
    <dbReference type="NCBI Taxonomy" id="1224947"/>
    <lineage>
        <taxon>Bacteria</taxon>
        <taxon>Pseudomonadati</taxon>
        <taxon>Bacteroidota</taxon>
        <taxon>Flavobacteriia</taxon>
        <taxon>Flavobacteriales</taxon>
        <taxon>Flavobacteriaceae</taxon>
        <taxon>Pustulibacterium</taxon>
    </lineage>
</organism>
<feature type="domain" description="DUF5675" evidence="1">
    <location>
        <begin position="8"/>
        <end position="129"/>
    </location>
</feature>
<keyword evidence="3" id="KW-1185">Reference proteome</keyword>
<dbReference type="STRING" id="1224947.SAMN05216480_12312"/>
<name>A0A1I7IVZ4_9FLAO</name>
<dbReference type="InterPro" id="IPR043732">
    <property type="entry name" value="DUF5675"/>
</dbReference>
<reference evidence="2 3" key="1">
    <citation type="submission" date="2016-10" db="EMBL/GenBank/DDBJ databases">
        <authorList>
            <person name="de Groot N.N."/>
        </authorList>
    </citation>
    <scope>NUCLEOTIDE SEQUENCE [LARGE SCALE GENOMIC DNA]</scope>
    <source>
        <strain evidence="2 3">CGMCC 1.12333</strain>
    </source>
</reference>
<dbReference type="Proteomes" id="UP000199138">
    <property type="component" value="Unassembled WGS sequence"/>
</dbReference>
<protein>
    <recommendedName>
        <fullName evidence="1">DUF5675 domain-containing protein</fullName>
    </recommendedName>
</protein>
<dbReference type="EMBL" id="FPBK01000023">
    <property type="protein sequence ID" value="SFU77068.1"/>
    <property type="molecule type" value="Genomic_DNA"/>
</dbReference>
<dbReference type="OrthoDB" id="707810at2"/>